<dbReference type="PANTHER" id="PTHR21421:SF29">
    <property type="entry name" value="GUSTATORY RECEPTOR 5A FOR TREHALOSE-RELATED"/>
    <property type="match status" value="1"/>
</dbReference>
<evidence type="ECO:0000313" key="9">
    <source>
        <dbReference type="Proteomes" id="UP000886998"/>
    </source>
</evidence>
<feature type="transmembrane region" description="Helical" evidence="7">
    <location>
        <begin position="206"/>
        <end position="225"/>
    </location>
</feature>
<proteinExistence type="predicted"/>
<keyword evidence="6" id="KW-0675">Receptor</keyword>
<name>A0A8X6IF17_9ARAC</name>
<dbReference type="EMBL" id="BMAV01025651">
    <property type="protein sequence ID" value="GFS43337.1"/>
    <property type="molecule type" value="Genomic_DNA"/>
</dbReference>
<keyword evidence="4 7" id="KW-1133">Transmembrane helix</keyword>
<evidence type="ECO:0008006" key="10">
    <source>
        <dbReference type="Google" id="ProtNLM"/>
    </source>
</evidence>
<keyword evidence="5 7" id="KW-0472">Membrane</keyword>
<comment type="subcellular location">
    <subcellularLocation>
        <location evidence="1">Cell membrane</location>
        <topology evidence="1">Multi-pass membrane protein</topology>
    </subcellularLocation>
</comment>
<accession>A0A8X6IF17</accession>
<dbReference type="GO" id="GO:0038023">
    <property type="term" value="F:signaling receptor activity"/>
    <property type="evidence" value="ECO:0007669"/>
    <property type="project" value="UniProtKB-ARBA"/>
</dbReference>
<evidence type="ECO:0000256" key="5">
    <source>
        <dbReference type="ARBA" id="ARBA00023136"/>
    </source>
</evidence>
<dbReference type="InterPro" id="IPR013604">
    <property type="entry name" value="7TM_chemorcpt"/>
</dbReference>
<evidence type="ECO:0000256" key="2">
    <source>
        <dbReference type="ARBA" id="ARBA00022475"/>
    </source>
</evidence>
<reference evidence="8" key="1">
    <citation type="submission" date="2020-08" db="EMBL/GenBank/DDBJ databases">
        <title>Multicomponent nature underlies the extraordinary mechanical properties of spider dragline silk.</title>
        <authorList>
            <person name="Kono N."/>
            <person name="Nakamura H."/>
            <person name="Mori M."/>
            <person name="Yoshida Y."/>
            <person name="Ohtoshi R."/>
            <person name="Malay A.D."/>
            <person name="Moran D.A.P."/>
            <person name="Tomita M."/>
            <person name="Numata K."/>
            <person name="Arakawa K."/>
        </authorList>
    </citation>
    <scope>NUCLEOTIDE SEQUENCE</scope>
</reference>
<dbReference type="GO" id="GO:0051606">
    <property type="term" value="P:detection of stimulus"/>
    <property type="evidence" value="ECO:0007669"/>
    <property type="project" value="UniProtKB-ARBA"/>
</dbReference>
<dbReference type="Pfam" id="PF08395">
    <property type="entry name" value="7tm_7"/>
    <property type="match status" value="1"/>
</dbReference>
<gene>
    <name evidence="8" type="primary">AVEN_142582_1</name>
    <name evidence="8" type="ORF">TNIN_368381</name>
</gene>
<keyword evidence="2" id="KW-1003">Cell membrane</keyword>
<dbReference type="PANTHER" id="PTHR21421">
    <property type="entry name" value="GUSTATORY RECEPTOR"/>
    <property type="match status" value="1"/>
</dbReference>
<feature type="transmembrane region" description="Helical" evidence="7">
    <location>
        <begin position="132"/>
        <end position="151"/>
    </location>
</feature>
<dbReference type="GO" id="GO:0050909">
    <property type="term" value="P:sensory perception of taste"/>
    <property type="evidence" value="ECO:0007669"/>
    <property type="project" value="InterPro"/>
</dbReference>
<evidence type="ECO:0000256" key="7">
    <source>
        <dbReference type="SAM" id="Phobius"/>
    </source>
</evidence>
<evidence type="ECO:0000256" key="3">
    <source>
        <dbReference type="ARBA" id="ARBA00022692"/>
    </source>
</evidence>
<protein>
    <recommendedName>
        <fullName evidence="10">Gustatory receptor</fullName>
    </recommendedName>
</protein>
<organism evidence="8 9">
    <name type="scientific">Trichonephila inaurata madagascariensis</name>
    <dbReference type="NCBI Taxonomy" id="2747483"/>
    <lineage>
        <taxon>Eukaryota</taxon>
        <taxon>Metazoa</taxon>
        <taxon>Ecdysozoa</taxon>
        <taxon>Arthropoda</taxon>
        <taxon>Chelicerata</taxon>
        <taxon>Arachnida</taxon>
        <taxon>Araneae</taxon>
        <taxon>Araneomorphae</taxon>
        <taxon>Entelegynae</taxon>
        <taxon>Araneoidea</taxon>
        <taxon>Nephilidae</taxon>
        <taxon>Trichonephila</taxon>
        <taxon>Trichonephila inaurata</taxon>
    </lineage>
</organism>
<sequence length="230" mass="26303">MPSNRENYRNKVFELCQETGAPPTVTASFLFVVESLSYVTVIIALSVFVTYYSLTCSFVRDVFKCLLVQMHRFESSNDFKKLHSTHEGILRKLNDMDSEFSFLAFVTILINTSSLFWDVYRIAFYKNTGSAYLHFTLSGTFYLVLLFVLIISGSASNELANEVRVLIQCLPRESAKNEQNINFFKKTLLQDNGLTLWKIYVMDRSLLISLFGTLLSYGIMLGTLGQTNYD</sequence>
<feature type="transmembrane region" description="Helical" evidence="7">
    <location>
        <begin position="35"/>
        <end position="54"/>
    </location>
</feature>
<dbReference type="AlphaFoldDB" id="A0A8X6IF17"/>
<dbReference type="OrthoDB" id="6430535at2759"/>
<dbReference type="Proteomes" id="UP000886998">
    <property type="component" value="Unassembled WGS sequence"/>
</dbReference>
<evidence type="ECO:0000256" key="6">
    <source>
        <dbReference type="ARBA" id="ARBA00023170"/>
    </source>
</evidence>
<keyword evidence="9" id="KW-1185">Reference proteome</keyword>
<evidence type="ECO:0000256" key="4">
    <source>
        <dbReference type="ARBA" id="ARBA00022989"/>
    </source>
</evidence>
<comment type="caution">
    <text evidence="8">The sequence shown here is derived from an EMBL/GenBank/DDBJ whole genome shotgun (WGS) entry which is preliminary data.</text>
</comment>
<evidence type="ECO:0000256" key="1">
    <source>
        <dbReference type="ARBA" id="ARBA00004651"/>
    </source>
</evidence>
<evidence type="ECO:0000313" key="8">
    <source>
        <dbReference type="EMBL" id="GFS43337.1"/>
    </source>
</evidence>
<dbReference type="GO" id="GO:0005886">
    <property type="term" value="C:plasma membrane"/>
    <property type="evidence" value="ECO:0007669"/>
    <property type="project" value="UniProtKB-SubCell"/>
</dbReference>
<feature type="transmembrane region" description="Helical" evidence="7">
    <location>
        <begin position="100"/>
        <end position="120"/>
    </location>
</feature>
<keyword evidence="3 7" id="KW-0812">Transmembrane</keyword>